<dbReference type="InterPro" id="IPR002509">
    <property type="entry name" value="NODB_dom"/>
</dbReference>
<dbReference type="SMART" id="SM00192">
    <property type="entry name" value="LDLa"/>
    <property type="match status" value="1"/>
</dbReference>
<dbReference type="PROSITE" id="PS50068">
    <property type="entry name" value="LDLRA_2"/>
    <property type="match status" value="1"/>
</dbReference>
<dbReference type="Proteomes" id="UP000310200">
    <property type="component" value="Unassembled WGS sequence"/>
</dbReference>
<feature type="disulfide bond" evidence="2">
    <location>
        <begin position="196"/>
        <end position="211"/>
    </location>
</feature>
<dbReference type="InterPro" id="IPR002172">
    <property type="entry name" value="LDrepeatLR_classA_rpt"/>
</dbReference>
<keyword evidence="5" id="KW-1185">Reference proteome</keyword>
<dbReference type="SUPFAM" id="SSF57424">
    <property type="entry name" value="LDL receptor-like module"/>
    <property type="match status" value="1"/>
</dbReference>
<organism evidence="4 5">
    <name type="scientific">Temnothorax longispinosus</name>
    <dbReference type="NCBI Taxonomy" id="300112"/>
    <lineage>
        <taxon>Eukaryota</taxon>
        <taxon>Metazoa</taxon>
        <taxon>Ecdysozoa</taxon>
        <taxon>Arthropoda</taxon>
        <taxon>Hexapoda</taxon>
        <taxon>Insecta</taxon>
        <taxon>Pterygota</taxon>
        <taxon>Neoptera</taxon>
        <taxon>Endopterygota</taxon>
        <taxon>Hymenoptera</taxon>
        <taxon>Apocrita</taxon>
        <taxon>Aculeata</taxon>
        <taxon>Formicoidea</taxon>
        <taxon>Formicidae</taxon>
        <taxon>Myrmicinae</taxon>
        <taxon>Temnothorax</taxon>
    </lineage>
</organism>
<dbReference type="CDD" id="cd00112">
    <property type="entry name" value="LDLa"/>
    <property type="match status" value="1"/>
</dbReference>
<dbReference type="InterPro" id="IPR023415">
    <property type="entry name" value="LDLR_class-A_CS"/>
</dbReference>
<dbReference type="STRING" id="300112.A0A4S2K078"/>
<proteinExistence type="predicted"/>
<feature type="disulfide bond" evidence="2">
    <location>
        <begin position="177"/>
        <end position="189"/>
    </location>
</feature>
<sequence length="761" mass="86531">MRKRGPDRAASWWWQYKARPVAGLSQSVSELGGILGSSSWQDDDDDVVEKRKFHSPPRVRTSMRSSLVLLLVAAFVLAEGTSRVKRQEEKKEESFESEICKDKDAGEWFRLVAGEGDNCRDVIQCTSSGLQAIRCPAGLYFDIDKQTCDWKESVNNCKLKNKERKAKPLLYTEEPLCQDGYLACGDGSCIERGLFCNGEKDCTDGSDENICDMDNDPNRAPPCDPAVCTLPDCFCSEDGTTIPGDLPFKDVPQMVTITFDDAINNNNIGLYKEIFNGKRKNPNGCDIKATFFVSHKYTNYSAVQEMHRKGHEIAVHSISHNDDERFWSDATVDDWAKEMAGMRIIAEKYANLTDNSVVGVRAPYLRVGGNNQFTMMEEQAFLYDSTITAALNNPPLWPYTMYFRMPHRCHGNLQHCPTRSHAVWEMVMNELDRREDPQNDEYLPGCAMVDSCSNILTGDQFYNFLNHNFDRHYEQNRAPLGLYFHAAWLKNNPEFLDAFLYWIDEILQSRNDVYFVTMTQVIQWIQNPRTVTESKNFEPWREKCTVDGIPACWVPHTCKLTSKEVPGETINLQTCVRCPNNYPWINDPTGTQVRAQDDEGGDGLDANAEELCQDRPGDEYFRLSVEGDCRDVVRCDKATEIGVTRLATVRCPTGLAFDIERQTCDWKTNVKNCDQLETDWPLTWTNRPATGRAKSPTVTSSRDWKETCDEKGLPYCSLPNACPLTTRELPGETLRLFTCMECPNNYPWLLDPTGDGFSARK</sequence>
<dbReference type="GO" id="GO:0005576">
    <property type="term" value="C:extracellular region"/>
    <property type="evidence" value="ECO:0007669"/>
    <property type="project" value="InterPro"/>
</dbReference>
<dbReference type="PANTHER" id="PTHR45985:SF6">
    <property type="entry name" value="FI03450P"/>
    <property type="match status" value="1"/>
</dbReference>
<dbReference type="EMBL" id="QBLH01003278">
    <property type="protein sequence ID" value="TGZ40369.1"/>
    <property type="molecule type" value="Genomic_DNA"/>
</dbReference>
<keyword evidence="1 2" id="KW-1015">Disulfide bond</keyword>
<dbReference type="SUPFAM" id="SSF88713">
    <property type="entry name" value="Glycoside hydrolase/deacetylase"/>
    <property type="match status" value="1"/>
</dbReference>
<dbReference type="GO" id="GO:0005975">
    <property type="term" value="P:carbohydrate metabolic process"/>
    <property type="evidence" value="ECO:0007669"/>
    <property type="project" value="InterPro"/>
</dbReference>
<dbReference type="AlphaFoldDB" id="A0A4S2K078"/>
<dbReference type="InterPro" id="IPR011330">
    <property type="entry name" value="Glyco_hydro/deAcase_b/a-brl"/>
</dbReference>
<dbReference type="InterPro" id="IPR036055">
    <property type="entry name" value="LDL_receptor-like_sf"/>
</dbReference>
<dbReference type="InterPro" id="IPR002557">
    <property type="entry name" value="Chitin-bd_dom"/>
</dbReference>
<dbReference type="Pfam" id="PF01522">
    <property type="entry name" value="Polysacc_deac_1"/>
    <property type="match status" value="1"/>
</dbReference>
<dbReference type="InterPro" id="IPR052740">
    <property type="entry name" value="CE4"/>
</dbReference>
<dbReference type="PANTHER" id="PTHR45985">
    <property type="match status" value="1"/>
</dbReference>
<dbReference type="Gene3D" id="3.20.20.370">
    <property type="entry name" value="Glycoside hydrolase/deacetylase"/>
    <property type="match status" value="1"/>
</dbReference>
<evidence type="ECO:0000256" key="2">
    <source>
        <dbReference type="PROSITE-ProRule" id="PRU00124"/>
    </source>
</evidence>
<comment type="caution">
    <text evidence="4">The sequence shown here is derived from an EMBL/GenBank/DDBJ whole genome shotgun (WGS) entry which is preliminary data.</text>
</comment>
<evidence type="ECO:0000313" key="4">
    <source>
        <dbReference type="EMBL" id="TGZ40369.1"/>
    </source>
</evidence>
<dbReference type="PROSITE" id="PS50940">
    <property type="entry name" value="CHIT_BIND_II"/>
    <property type="match status" value="2"/>
</dbReference>
<dbReference type="PROSITE" id="PS01209">
    <property type="entry name" value="LDLRA_1"/>
    <property type="match status" value="1"/>
</dbReference>
<feature type="domain" description="Chitin-binding type-2" evidence="3">
    <location>
        <begin position="97"/>
        <end position="159"/>
    </location>
</feature>
<dbReference type="GO" id="GO:0016810">
    <property type="term" value="F:hydrolase activity, acting on carbon-nitrogen (but not peptide) bonds"/>
    <property type="evidence" value="ECO:0007669"/>
    <property type="project" value="InterPro"/>
</dbReference>
<dbReference type="Pfam" id="PF01607">
    <property type="entry name" value="CBM_14"/>
    <property type="match status" value="2"/>
</dbReference>
<dbReference type="Gene3D" id="4.10.400.10">
    <property type="entry name" value="Low-density Lipoprotein Receptor"/>
    <property type="match status" value="1"/>
</dbReference>
<accession>A0A4S2K078</accession>
<dbReference type="FunFam" id="3.20.20.370:FF:000003">
    <property type="entry name" value="CLUMA_CG003232, isoform B"/>
    <property type="match status" value="1"/>
</dbReference>
<dbReference type="SUPFAM" id="SSF57625">
    <property type="entry name" value="Invertebrate chitin-binding proteins"/>
    <property type="match status" value="2"/>
</dbReference>
<reference evidence="4 5" key="1">
    <citation type="journal article" date="2019" name="Philos. Trans. R. Soc. Lond., B, Biol. Sci.">
        <title>Ant behaviour and brain gene expression of defending hosts depend on the ecological success of the intruding social parasite.</title>
        <authorList>
            <person name="Kaur R."/>
            <person name="Stoldt M."/>
            <person name="Jongepier E."/>
            <person name="Feldmeyer B."/>
            <person name="Menzel F."/>
            <person name="Bornberg-Bauer E."/>
            <person name="Foitzik S."/>
        </authorList>
    </citation>
    <scope>NUCLEOTIDE SEQUENCE [LARGE SCALE GENOMIC DNA]</scope>
    <source>
        <tissue evidence="4">Whole body</tissue>
    </source>
</reference>
<dbReference type="CDD" id="cd10974">
    <property type="entry name" value="CE4_CDA_like_1"/>
    <property type="match status" value="1"/>
</dbReference>
<feature type="domain" description="Chitin-binding type-2" evidence="3">
    <location>
        <begin position="609"/>
        <end position="675"/>
    </location>
</feature>
<protein>
    <submittedName>
        <fullName evidence="4">Chitin deacetylase 1</fullName>
    </submittedName>
</protein>
<name>A0A4S2K078_9HYME</name>
<dbReference type="Gene3D" id="2.170.140.10">
    <property type="entry name" value="Chitin binding domain"/>
    <property type="match status" value="2"/>
</dbReference>
<dbReference type="InterPro" id="IPR036508">
    <property type="entry name" value="Chitin-bd_dom_sf"/>
</dbReference>
<dbReference type="Pfam" id="PF00057">
    <property type="entry name" value="Ldl_recept_a"/>
    <property type="match status" value="1"/>
</dbReference>
<feature type="disulfide bond" evidence="2">
    <location>
        <begin position="184"/>
        <end position="202"/>
    </location>
</feature>
<dbReference type="GO" id="GO:0008061">
    <property type="term" value="F:chitin binding"/>
    <property type="evidence" value="ECO:0007669"/>
    <property type="project" value="InterPro"/>
</dbReference>
<dbReference type="SMART" id="SM00494">
    <property type="entry name" value="ChtBD2"/>
    <property type="match status" value="2"/>
</dbReference>
<evidence type="ECO:0000259" key="3">
    <source>
        <dbReference type="PROSITE" id="PS50940"/>
    </source>
</evidence>
<evidence type="ECO:0000313" key="5">
    <source>
        <dbReference type="Proteomes" id="UP000310200"/>
    </source>
</evidence>
<gene>
    <name evidence="4" type="ORF">DBV15_07532</name>
</gene>
<evidence type="ECO:0000256" key="1">
    <source>
        <dbReference type="ARBA" id="ARBA00023157"/>
    </source>
</evidence>